<organism evidence="1 2">
    <name type="scientific">Aphis craccivora</name>
    <name type="common">Cowpea aphid</name>
    <dbReference type="NCBI Taxonomy" id="307492"/>
    <lineage>
        <taxon>Eukaryota</taxon>
        <taxon>Metazoa</taxon>
        <taxon>Ecdysozoa</taxon>
        <taxon>Arthropoda</taxon>
        <taxon>Hexapoda</taxon>
        <taxon>Insecta</taxon>
        <taxon>Pterygota</taxon>
        <taxon>Neoptera</taxon>
        <taxon>Paraneoptera</taxon>
        <taxon>Hemiptera</taxon>
        <taxon>Sternorrhyncha</taxon>
        <taxon>Aphidomorpha</taxon>
        <taxon>Aphidoidea</taxon>
        <taxon>Aphididae</taxon>
        <taxon>Aphidini</taxon>
        <taxon>Aphis</taxon>
        <taxon>Aphis</taxon>
    </lineage>
</organism>
<dbReference type="InterPro" id="IPR043472">
    <property type="entry name" value="Macro_dom-like"/>
</dbReference>
<proteinExistence type="predicted"/>
<evidence type="ECO:0000313" key="1">
    <source>
        <dbReference type="EMBL" id="KAF0738426.1"/>
    </source>
</evidence>
<dbReference type="Gene3D" id="3.40.220.10">
    <property type="entry name" value="Leucine Aminopeptidase, subunit E, domain 1"/>
    <property type="match status" value="1"/>
</dbReference>
<evidence type="ECO:0000313" key="2">
    <source>
        <dbReference type="Proteomes" id="UP000478052"/>
    </source>
</evidence>
<keyword evidence="2" id="KW-1185">Reference proteome</keyword>
<dbReference type="AlphaFoldDB" id="A0A6G0XEC7"/>
<dbReference type="EMBL" id="VUJU01007920">
    <property type="protein sequence ID" value="KAF0738426.1"/>
    <property type="molecule type" value="Genomic_DNA"/>
</dbReference>
<protein>
    <submittedName>
        <fullName evidence="1">Uncharacterized protein</fullName>
    </submittedName>
</protein>
<reference evidence="1 2" key="1">
    <citation type="submission" date="2019-08" db="EMBL/GenBank/DDBJ databases">
        <title>Whole genome of Aphis craccivora.</title>
        <authorList>
            <person name="Voronova N.V."/>
            <person name="Shulinski R.S."/>
            <person name="Bandarenka Y.V."/>
            <person name="Zhorov D.G."/>
            <person name="Warner D."/>
        </authorList>
    </citation>
    <scope>NUCLEOTIDE SEQUENCE [LARGE SCALE GENOMIC DNA]</scope>
    <source>
        <strain evidence="1">180601</strain>
        <tissue evidence="1">Whole Body</tissue>
    </source>
</reference>
<dbReference type="SUPFAM" id="SSF52949">
    <property type="entry name" value="Macro domain-like"/>
    <property type="match status" value="1"/>
</dbReference>
<gene>
    <name evidence="1" type="ORF">FWK35_00024469</name>
</gene>
<sequence>MRRLFKIRSHKKILSNYMSVIYFHKPKIEDIKTSIHRLKLAMIKHQDHKLAIPTIAAGLDKCNWSIIKQLIYSEFHNSNINLLICYKNNTEISNNWKTKEHNDLLNITRTFKQIPIQNKKLNNLISRDNAYTIFSNYKKGENVLGDDILNLTRLPNYYWSDDELASIANYYNHNTYIYDDTNKTGIIYCNNNNSTRPSIVLYNVNNNTHWIPGTKSTQKSHKIPIKYITTNNFISLKNIINKINIFVNNNLKTPITVNDTDCHKNNLFNGDNINYRVNKQTKTLKNDFINNKNILTNNDKETITDCEGTPIKISPNLNSNQHKQVIKLLKTYINLFTSDTSNRLILKWYINVCVFPNKMYFFMITHNIFKHNFI</sequence>
<accession>A0A6G0XEC7</accession>
<comment type="caution">
    <text evidence="1">The sequence shown here is derived from an EMBL/GenBank/DDBJ whole genome shotgun (WGS) entry which is preliminary data.</text>
</comment>
<dbReference type="Proteomes" id="UP000478052">
    <property type="component" value="Unassembled WGS sequence"/>
</dbReference>
<name>A0A6G0XEC7_APHCR</name>